<organism evidence="1 2">
    <name type="scientific">Peronosclerospora sorghi</name>
    <dbReference type="NCBI Taxonomy" id="230839"/>
    <lineage>
        <taxon>Eukaryota</taxon>
        <taxon>Sar</taxon>
        <taxon>Stramenopiles</taxon>
        <taxon>Oomycota</taxon>
        <taxon>Peronosporomycetes</taxon>
        <taxon>Peronosporales</taxon>
        <taxon>Peronosporaceae</taxon>
        <taxon>Peronosclerospora</taxon>
    </lineage>
</organism>
<name>A0ACC0W6C5_9STRA</name>
<evidence type="ECO:0000313" key="1">
    <source>
        <dbReference type="EMBL" id="KAI9913518.1"/>
    </source>
</evidence>
<keyword evidence="2" id="KW-1185">Reference proteome</keyword>
<gene>
    <name evidence="1" type="ORF">PsorP6_005427</name>
</gene>
<dbReference type="EMBL" id="CM047583">
    <property type="protein sequence ID" value="KAI9913518.1"/>
    <property type="molecule type" value="Genomic_DNA"/>
</dbReference>
<proteinExistence type="predicted"/>
<sequence>MQLGDLPFNLASSNISEVTVGYDFVDDWGMSILLLWPAQCSIGTLSPTLSQVELSKESTSESHTMMAGTL</sequence>
<protein>
    <submittedName>
        <fullName evidence="1">Uncharacterized protein</fullName>
    </submittedName>
</protein>
<reference evidence="1 2" key="1">
    <citation type="journal article" date="2022" name="bioRxiv">
        <title>The genome of the oomycete Peronosclerospora sorghi, a cosmopolitan pathogen of maize and sorghum, is inflated with dispersed pseudogenes.</title>
        <authorList>
            <person name="Fletcher K."/>
            <person name="Martin F."/>
            <person name="Isakeit T."/>
            <person name="Cavanaugh K."/>
            <person name="Magill C."/>
            <person name="Michelmore R."/>
        </authorList>
    </citation>
    <scope>NUCLEOTIDE SEQUENCE [LARGE SCALE GENOMIC DNA]</scope>
    <source>
        <strain evidence="1">P6</strain>
    </source>
</reference>
<evidence type="ECO:0000313" key="2">
    <source>
        <dbReference type="Proteomes" id="UP001163321"/>
    </source>
</evidence>
<accession>A0ACC0W6C5</accession>
<comment type="caution">
    <text evidence="1">The sequence shown here is derived from an EMBL/GenBank/DDBJ whole genome shotgun (WGS) entry which is preliminary data.</text>
</comment>
<dbReference type="Proteomes" id="UP001163321">
    <property type="component" value="Chromosome 4"/>
</dbReference>